<organism evidence="2 3">
    <name type="scientific">Streptomyces cyanogenus</name>
    <dbReference type="NCBI Taxonomy" id="80860"/>
    <lineage>
        <taxon>Bacteria</taxon>
        <taxon>Bacillati</taxon>
        <taxon>Actinomycetota</taxon>
        <taxon>Actinomycetes</taxon>
        <taxon>Kitasatosporales</taxon>
        <taxon>Streptomycetaceae</taxon>
        <taxon>Streptomyces</taxon>
    </lineage>
</organism>
<evidence type="ECO:0008006" key="4">
    <source>
        <dbReference type="Google" id="ProtNLM"/>
    </source>
</evidence>
<name>A0ABX7TYS9_STRCY</name>
<dbReference type="RefSeq" id="WP_208036980.1">
    <property type="nucleotide sequence ID" value="NZ_CP071839.1"/>
</dbReference>
<dbReference type="EMBL" id="CP071839">
    <property type="protein sequence ID" value="QTE00562.1"/>
    <property type="molecule type" value="Genomic_DNA"/>
</dbReference>
<dbReference type="Proteomes" id="UP000663908">
    <property type="component" value="Chromosome"/>
</dbReference>
<gene>
    <name evidence="2" type="ORF">S1361_24740</name>
</gene>
<proteinExistence type="predicted"/>
<evidence type="ECO:0000313" key="2">
    <source>
        <dbReference type="EMBL" id="QTE00562.1"/>
    </source>
</evidence>
<accession>A0ABX7TYS9</accession>
<evidence type="ECO:0000256" key="1">
    <source>
        <dbReference type="SAM" id="MobiDB-lite"/>
    </source>
</evidence>
<feature type="compositionally biased region" description="Basic and acidic residues" evidence="1">
    <location>
        <begin position="47"/>
        <end position="56"/>
    </location>
</feature>
<feature type="region of interest" description="Disordered" evidence="1">
    <location>
        <begin position="47"/>
        <end position="73"/>
    </location>
</feature>
<protein>
    <recommendedName>
        <fullName evidence="4">Secreted protein</fullName>
    </recommendedName>
</protein>
<keyword evidence="3" id="KW-1185">Reference proteome</keyword>
<reference evidence="2 3" key="1">
    <citation type="submission" date="2021-03" db="EMBL/GenBank/DDBJ databases">
        <title>Complete genome sequence of Streptomyces cyanogenus S136, producer of anticancer angucycline landomycin A.</title>
        <authorList>
            <person name="Hrab P."/>
            <person name="Ruckert C."/>
            <person name="Busche T."/>
            <person name="Ostash I."/>
            <person name="Kalinowski J."/>
            <person name="Fedorenko V."/>
            <person name="Yushchuk O."/>
            <person name="Ostash B."/>
        </authorList>
    </citation>
    <scope>NUCLEOTIDE SEQUENCE [LARGE SCALE GENOMIC DNA]</scope>
    <source>
        <strain evidence="2 3">S136</strain>
    </source>
</reference>
<sequence length="73" mass="7799">MEGAAILFVLALAGVASILLFALKGLLDQLPDVIDSARNVRDAWHRFRNRGEEPSRAGEQPPGPNDEESSAAA</sequence>
<evidence type="ECO:0000313" key="3">
    <source>
        <dbReference type="Proteomes" id="UP000663908"/>
    </source>
</evidence>